<comment type="subcellular location">
    <subcellularLocation>
        <location evidence="2">Cytoplasm</location>
    </subcellularLocation>
</comment>
<evidence type="ECO:0000313" key="15">
    <source>
        <dbReference type="Proteomes" id="UP000321224"/>
    </source>
</evidence>
<dbReference type="Proteomes" id="UP000321224">
    <property type="component" value="Unassembled WGS sequence"/>
</dbReference>
<comment type="caution">
    <text evidence="12">The sequence shown here is derived from an EMBL/GenBank/DDBJ whole genome shotgun (WGS) entry which is preliminary data.</text>
</comment>
<dbReference type="InterPro" id="IPR002410">
    <property type="entry name" value="Peptidase_S33"/>
</dbReference>
<dbReference type="PANTHER" id="PTHR43722:SF1">
    <property type="entry name" value="PROLINE IMINOPEPTIDASE"/>
    <property type="match status" value="1"/>
</dbReference>
<evidence type="ECO:0000256" key="10">
    <source>
        <dbReference type="ARBA" id="ARBA00029605"/>
    </source>
</evidence>
<evidence type="ECO:0000259" key="11">
    <source>
        <dbReference type="Pfam" id="PF00561"/>
    </source>
</evidence>
<keyword evidence="7" id="KW-0963">Cytoplasm</keyword>
<evidence type="ECO:0000256" key="9">
    <source>
        <dbReference type="ARBA" id="ARBA00022801"/>
    </source>
</evidence>
<dbReference type="EC" id="3.4.11.5" evidence="4"/>
<reference evidence="13 14" key="1">
    <citation type="submission" date="2016-10" db="EMBL/GenBank/DDBJ databases">
        <authorList>
            <person name="Varghese N."/>
            <person name="Submissions S."/>
        </authorList>
    </citation>
    <scope>NUCLEOTIDE SEQUENCE [LARGE SCALE GENOMIC DNA]</scope>
    <source>
        <strain evidence="13 14">DSM 2260</strain>
    </source>
</reference>
<evidence type="ECO:0000256" key="4">
    <source>
        <dbReference type="ARBA" id="ARBA00012568"/>
    </source>
</evidence>
<evidence type="ECO:0000256" key="1">
    <source>
        <dbReference type="ARBA" id="ARBA00001585"/>
    </source>
</evidence>
<keyword evidence="9 12" id="KW-0378">Hydrolase</keyword>
<feature type="domain" description="AB hydrolase-1" evidence="11">
    <location>
        <begin position="90"/>
        <end position="360"/>
    </location>
</feature>
<dbReference type="AlphaFoldDB" id="A0A511HIK3"/>
<dbReference type="EMBL" id="FNAJ01000008">
    <property type="protein sequence ID" value="SDE56049.1"/>
    <property type="molecule type" value="Genomic_DNA"/>
</dbReference>
<dbReference type="PRINTS" id="PR00793">
    <property type="entry name" value="PROAMNOPTASE"/>
</dbReference>
<dbReference type="Proteomes" id="UP000198717">
    <property type="component" value="Unassembled WGS sequence"/>
</dbReference>
<dbReference type="GO" id="GO:0005737">
    <property type="term" value="C:cytoplasm"/>
    <property type="evidence" value="ECO:0007669"/>
    <property type="project" value="UniProtKB-SubCell"/>
</dbReference>
<protein>
    <recommendedName>
        <fullName evidence="5">Proline iminopeptidase</fullName>
        <ecNumber evidence="4">3.4.11.5</ecNumber>
    </recommendedName>
    <alternativeName>
        <fullName evidence="10">Prolyl aminopeptidase</fullName>
    </alternativeName>
</protein>
<accession>A0A511HIK3</accession>
<dbReference type="InterPro" id="IPR000073">
    <property type="entry name" value="AB_hydrolase_1"/>
</dbReference>
<dbReference type="GO" id="GO:0006508">
    <property type="term" value="P:proteolysis"/>
    <property type="evidence" value="ECO:0007669"/>
    <property type="project" value="UniProtKB-KW"/>
</dbReference>
<evidence type="ECO:0000256" key="6">
    <source>
        <dbReference type="ARBA" id="ARBA00022438"/>
    </source>
</evidence>
<evidence type="ECO:0000313" key="13">
    <source>
        <dbReference type="EMBL" id="SDE56049.1"/>
    </source>
</evidence>
<dbReference type="EMBL" id="BJVY01000032">
    <property type="protein sequence ID" value="GEL73224.1"/>
    <property type="molecule type" value="Genomic_DNA"/>
</dbReference>
<keyword evidence="6" id="KW-0031">Aminopeptidase</keyword>
<keyword evidence="14" id="KW-1185">Reference proteome</keyword>
<evidence type="ECO:0000256" key="3">
    <source>
        <dbReference type="ARBA" id="ARBA00010088"/>
    </source>
</evidence>
<organism evidence="12 15">
    <name type="scientific">Myxococcus virescens</name>
    <dbReference type="NCBI Taxonomy" id="83456"/>
    <lineage>
        <taxon>Bacteria</taxon>
        <taxon>Pseudomonadati</taxon>
        <taxon>Myxococcota</taxon>
        <taxon>Myxococcia</taxon>
        <taxon>Myxococcales</taxon>
        <taxon>Cystobacterineae</taxon>
        <taxon>Myxococcaceae</taxon>
        <taxon>Myxococcus</taxon>
    </lineage>
</organism>
<dbReference type="Pfam" id="PF00561">
    <property type="entry name" value="Abhydrolase_1"/>
    <property type="match status" value="1"/>
</dbReference>
<evidence type="ECO:0000313" key="14">
    <source>
        <dbReference type="Proteomes" id="UP000198717"/>
    </source>
</evidence>
<dbReference type="SUPFAM" id="SSF53474">
    <property type="entry name" value="alpha/beta-Hydrolases"/>
    <property type="match status" value="1"/>
</dbReference>
<evidence type="ECO:0000313" key="12">
    <source>
        <dbReference type="EMBL" id="GEL73224.1"/>
    </source>
</evidence>
<evidence type="ECO:0000256" key="5">
    <source>
        <dbReference type="ARBA" id="ARBA00021843"/>
    </source>
</evidence>
<gene>
    <name evidence="12" type="ORF">MVI01_50080</name>
    <name evidence="13" type="ORF">SAMN04488504_108245</name>
</gene>
<dbReference type="Gene3D" id="3.40.50.1820">
    <property type="entry name" value="alpha/beta hydrolase"/>
    <property type="match status" value="1"/>
</dbReference>
<comment type="catalytic activity">
    <reaction evidence="1">
        <text>Release of N-terminal proline from a peptide.</text>
        <dbReference type="EC" id="3.4.11.5"/>
    </reaction>
</comment>
<evidence type="ECO:0000256" key="2">
    <source>
        <dbReference type="ARBA" id="ARBA00004496"/>
    </source>
</evidence>
<dbReference type="InterPro" id="IPR029058">
    <property type="entry name" value="AB_hydrolase_fold"/>
</dbReference>
<keyword evidence="8" id="KW-0645">Protease</keyword>
<reference evidence="12 15" key="2">
    <citation type="submission" date="2019-07" db="EMBL/GenBank/DDBJ databases">
        <title>Whole genome shotgun sequence of Myxococcus virescens NBRC 100334.</title>
        <authorList>
            <person name="Hosoyama A."/>
            <person name="Uohara A."/>
            <person name="Ohji S."/>
            <person name="Ichikawa N."/>
        </authorList>
    </citation>
    <scope>NUCLEOTIDE SEQUENCE [LARGE SCALE GENOMIC DNA]</scope>
    <source>
        <strain evidence="12 15">NBRC 100334</strain>
    </source>
</reference>
<evidence type="ECO:0000256" key="7">
    <source>
        <dbReference type="ARBA" id="ARBA00022490"/>
    </source>
</evidence>
<dbReference type="PANTHER" id="PTHR43722">
    <property type="entry name" value="PROLINE IMINOPEPTIDASE"/>
    <property type="match status" value="1"/>
</dbReference>
<dbReference type="PROSITE" id="PS51257">
    <property type="entry name" value="PROKAR_LIPOPROTEIN"/>
    <property type="match status" value="1"/>
</dbReference>
<evidence type="ECO:0000256" key="8">
    <source>
        <dbReference type="ARBA" id="ARBA00022670"/>
    </source>
</evidence>
<dbReference type="InterPro" id="IPR005944">
    <property type="entry name" value="Pro_iminopeptidase"/>
</dbReference>
<proteinExistence type="inferred from homology"/>
<sequence length="399" mass="44131">MPPMRAPAYCPGTEMTNLFRNCCLAILLASCAGTPTAREQAGPGSRREATAIVANLRRIVTPTGVERLEKVRIGGIDQWVSIRGVDRANPVLLMLHGGPGFVSMPTSWYFQRGWEEYFTVIQWDQRGAGKTYLANDPSAVAATMTAERLIADTEEMIRWARKELGKEKIFLLGHSWGSYLGLSVAQRHPEWLHAYIGMGQATDVLESERRGWRFAMDRARAAGNEEAIRELQSIAPYAAHGAALELPVVAIQRKWLGFYGGQVHGRTGGQAEAEGFALSPEYTDAELASVWTANELSEEKLFPAVLRADFSNVTRLECPMLLFNGRHDYNVSASVAAEWFERLHAPIKHLVWFENSAHEIMNEEPGKMLLSLVRYARPIAEAAGDAPKPAPRDAATGAR</sequence>
<name>A0A511HIK3_9BACT</name>
<dbReference type="GO" id="GO:0004177">
    <property type="term" value="F:aminopeptidase activity"/>
    <property type="evidence" value="ECO:0007669"/>
    <property type="project" value="UniProtKB-KW"/>
</dbReference>
<comment type="similarity">
    <text evidence="3">Belongs to the peptidase S33 family.</text>
</comment>